<comment type="caution">
    <text evidence="3">The sequence shown here is derived from an EMBL/GenBank/DDBJ whole genome shotgun (WGS) entry which is preliminary data.</text>
</comment>
<feature type="region of interest" description="Disordered" evidence="2">
    <location>
        <begin position="301"/>
        <end position="417"/>
    </location>
</feature>
<dbReference type="Proteomes" id="UP000031516">
    <property type="component" value="Unassembled WGS sequence"/>
</dbReference>
<name>A0A0A8L2L3_9SACH</name>
<dbReference type="Gene3D" id="1.20.1270.60">
    <property type="entry name" value="Arfaptin homology (AH) domain/BAR domain"/>
    <property type="match status" value="1"/>
</dbReference>
<feature type="compositionally biased region" description="Acidic residues" evidence="2">
    <location>
        <begin position="380"/>
        <end position="389"/>
    </location>
</feature>
<accession>A0A0A8L2L3</accession>
<dbReference type="EMBL" id="CCBQ010000013">
    <property type="protein sequence ID" value="CDO92357.1"/>
    <property type="molecule type" value="Genomic_DNA"/>
</dbReference>
<dbReference type="OrthoDB" id="5594612at2759"/>
<feature type="compositionally biased region" description="Polar residues" evidence="2">
    <location>
        <begin position="23"/>
        <end position="36"/>
    </location>
</feature>
<dbReference type="PANTHER" id="PTHR38407:SF1">
    <property type="entry name" value="PROTEIN IVY1"/>
    <property type="match status" value="1"/>
</dbReference>
<organism evidence="3 4">
    <name type="scientific">Kluyveromyces dobzhanskii CBS 2104</name>
    <dbReference type="NCBI Taxonomy" id="1427455"/>
    <lineage>
        <taxon>Eukaryota</taxon>
        <taxon>Fungi</taxon>
        <taxon>Dikarya</taxon>
        <taxon>Ascomycota</taxon>
        <taxon>Saccharomycotina</taxon>
        <taxon>Saccharomycetes</taxon>
        <taxon>Saccharomycetales</taxon>
        <taxon>Saccharomycetaceae</taxon>
        <taxon>Kluyveromyces</taxon>
    </lineage>
</organism>
<dbReference type="PANTHER" id="PTHR38407">
    <property type="entry name" value="PROTEIN IVY1"/>
    <property type="match status" value="1"/>
</dbReference>
<protein>
    <submittedName>
        <fullName evidence="3">WGS project CCBQ000000000 data, contig 00041</fullName>
    </submittedName>
</protein>
<dbReference type="InterPro" id="IPR037470">
    <property type="entry name" value="IVY1"/>
</dbReference>
<feature type="compositionally biased region" description="Low complexity" evidence="2">
    <location>
        <begin position="390"/>
        <end position="414"/>
    </location>
</feature>
<keyword evidence="1" id="KW-0175">Coiled coil</keyword>
<dbReference type="GO" id="GO:0042144">
    <property type="term" value="P:vacuole fusion, non-autophagic"/>
    <property type="evidence" value="ECO:0007669"/>
    <property type="project" value="InterPro"/>
</dbReference>
<keyword evidence="4" id="KW-1185">Reference proteome</keyword>
<dbReference type="AlphaFoldDB" id="A0A0A8L2L3"/>
<evidence type="ECO:0000256" key="1">
    <source>
        <dbReference type="SAM" id="Coils"/>
    </source>
</evidence>
<evidence type="ECO:0000313" key="3">
    <source>
        <dbReference type="EMBL" id="CDO92357.1"/>
    </source>
</evidence>
<proteinExistence type="predicted"/>
<gene>
    <name evidence="3" type="ORF">KLDO_g677</name>
</gene>
<feature type="region of interest" description="Disordered" evidence="2">
    <location>
        <begin position="23"/>
        <end position="57"/>
    </location>
</feature>
<dbReference type="InterPro" id="IPR027267">
    <property type="entry name" value="AH/BAR_dom_sf"/>
</dbReference>
<dbReference type="GO" id="GO:0000329">
    <property type="term" value="C:fungal-type vacuole membrane"/>
    <property type="evidence" value="ECO:0007669"/>
    <property type="project" value="InterPro"/>
</dbReference>
<evidence type="ECO:0000313" key="4">
    <source>
        <dbReference type="Proteomes" id="UP000031516"/>
    </source>
</evidence>
<dbReference type="GO" id="GO:0005543">
    <property type="term" value="F:phospholipid binding"/>
    <property type="evidence" value="ECO:0007669"/>
    <property type="project" value="InterPro"/>
</dbReference>
<reference evidence="3 4" key="1">
    <citation type="submission" date="2014-03" db="EMBL/GenBank/DDBJ databases">
        <title>The genome of Kluyveromyces dobzhanskii.</title>
        <authorList>
            <person name="Nystedt B."/>
            <person name="Astrom S."/>
        </authorList>
    </citation>
    <scope>NUCLEOTIDE SEQUENCE [LARGE SCALE GENOMIC DNA]</scope>
    <source>
        <strain evidence="3 4">CBS 2104</strain>
    </source>
</reference>
<sequence length="443" mass="49535">MEVSPERYAPHLSEFYSMMNDKANTNLNEAPKTTSMDEPAPSVGTSTPRNLRRPSSIRSGLSAFSMTDLRALVSKEDIKKTEHGVRSLKDKISKYSEKLDELAQFSTEIAYELEDMARLKGCSDLTADKFVNASGLFHLVSNHDRIISNCCDEVVTKGLTEKVDQLESNYKKEEVEFKKQFKEQSIKLKLQERYNMNLAKRKVRNLVSYRDNLSLLQNQLDQLEMLKHDYYQKSYDLVESTCQLVLRDVATLARAQIEISENIARKGWSGGGLDNLIIDADDPFSVGNEEENDTNEAAELLGVSTPDHSRSSTLTPKKHSDHSSETSLLNDSRRLQSPVKMTINDGESKENNEMHTNGNGNGNGSRDRKSVNSENQTDPASDDDEENGDNFDNSFSLPLTSGSNNKEMNNSNANDFVLGPDAILESTSEFIIDDPSSTISEKS</sequence>
<feature type="coiled-coil region" evidence="1">
    <location>
        <begin position="156"/>
        <end position="233"/>
    </location>
</feature>
<evidence type="ECO:0000256" key="2">
    <source>
        <dbReference type="SAM" id="MobiDB-lite"/>
    </source>
</evidence>